<evidence type="ECO:0000313" key="12">
    <source>
        <dbReference type="Proteomes" id="UP000247763"/>
    </source>
</evidence>
<keyword evidence="5 9" id="KW-0732">Signal</keyword>
<dbReference type="InterPro" id="IPR036909">
    <property type="entry name" value="Cyt_c-like_dom_sf"/>
</dbReference>
<dbReference type="KEGG" id="phb:HYN04_08910"/>
<evidence type="ECO:0000256" key="5">
    <source>
        <dbReference type="ARBA" id="ARBA00022729"/>
    </source>
</evidence>
<dbReference type="Gene3D" id="1.10.760.10">
    <property type="entry name" value="Cytochrome c-like domain"/>
    <property type="match status" value="1"/>
</dbReference>
<organism evidence="11 12">
    <name type="scientific">Phenylobacterium parvum</name>
    <dbReference type="NCBI Taxonomy" id="2201350"/>
    <lineage>
        <taxon>Bacteria</taxon>
        <taxon>Pseudomonadati</taxon>
        <taxon>Pseudomonadota</taxon>
        <taxon>Alphaproteobacteria</taxon>
        <taxon>Caulobacterales</taxon>
        <taxon>Caulobacteraceae</taxon>
        <taxon>Phenylobacterium</taxon>
    </lineage>
</organism>
<dbReference type="SUPFAM" id="SSF50998">
    <property type="entry name" value="Quinoprotein alcohol dehydrogenase-like"/>
    <property type="match status" value="2"/>
</dbReference>
<evidence type="ECO:0000256" key="3">
    <source>
        <dbReference type="ARBA" id="ARBA00022617"/>
    </source>
</evidence>
<dbReference type="EMBL" id="CP029479">
    <property type="protein sequence ID" value="AWM77874.1"/>
    <property type="molecule type" value="Genomic_DNA"/>
</dbReference>
<dbReference type="AlphaFoldDB" id="A0A2Z3I326"/>
<feature type="signal peptide" evidence="9">
    <location>
        <begin position="1"/>
        <end position="26"/>
    </location>
</feature>
<dbReference type="GO" id="GO:0046872">
    <property type="term" value="F:metal ion binding"/>
    <property type="evidence" value="ECO:0007669"/>
    <property type="project" value="UniProtKB-KW"/>
</dbReference>
<dbReference type="Gene3D" id="2.140.10.10">
    <property type="entry name" value="Quinoprotein alcohol dehydrogenase-like superfamily"/>
    <property type="match status" value="1"/>
</dbReference>
<dbReference type="GO" id="GO:0020037">
    <property type="term" value="F:heme binding"/>
    <property type="evidence" value="ECO:0007669"/>
    <property type="project" value="InterPro"/>
</dbReference>
<dbReference type="Proteomes" id="UP000247763">
    <property type="component" value="Chromosome"/>
</dbReference>
<evidence type="ECO:0000313" key="11">
    <source>
        <dbReference type="EMBL" id="AWM77874.1"/>
    </source>
</evidence>
<dbReference type="Pfam" id="PF01011">
    <property type="entry name" value="PQQ"/>
    <property type="match status" value="1"/>
</dbReference>
<feature type="chain" id="PRO_5016306320" description="Cytochrome c domain-containing protein" evidence="9">
    <location>
        <begin position="27"/>
        <end position="627"/>
    </location>
</feature>
<dbReference type="GO" id="GO:0009055">
    <property type="term" value="F:electron transfer activity"/>
    <property type="evidence" value="ECO:0007669"/>
    <property type="project" value="InterPro"/>
</dbReference>
<dbReference type="PANTHER" id="PTHR32303:SF10">
    <property type="entry name" value="OUTER MEMBRANE PROTEIN ASSEMBLY FACTOR BAMB"/>
    <property type="match status" value="1"/>
</dbReference>
<reference evidence="12" key="1">
    <citation type="submission" date="2018-05" db="EMBL/GenBank/DDBJ databases">
        <title>Genome sequencing of Phenylobacterium sp. HYN0004.</title>
        <authorList>
            <person name="Yi H."/>
            <person name="Baek C."/>
        </authorList>
    </citation>
    <scope>NUCLEOTIDE SEQUENCE [LARGE SCALE GENOMIC DNA]</scope>
    <source>
        <strain evidence="12">HYN0004</strain>
    </source>
</reference>
<dbReference type="Pfam" id="PF13442">
    <property type="entry name" value="Cytochrome_CBB3"/>
    <property type="match status" value="1"/>
</dbReference>
<protein>
    <recommendedName>
        <fullName evidence="10">Cytochrome c domain-containing protein</fullName>
    </recommendedName>
</protein>
<dbReference type="GO" id="GO:0016491">
    <property type="term" value="F:oxidoreductase activity"/>
    <property type="evidence" value="ECO:0007669"/>
    <property type="project" value="UniProtKB-KW"/>
</dbReference>
<dbReference type="PROSITE" id="PS51007">
    <property type="entry name" value="CYTC"/>
    <property type="match status" value="1"/>
</dbReference>
<name>A0A2Z3I326_9CAUL</name>
<evidence type="ECO:0000256" key="2">
    <source>
        <dbReference type="ARBA" id="ARBA00008156"/>
    </source>
</evidence>
<dbReference type="InterPro" id="IPR018391">
    <property type="entry name" value="PQQ_b-propeller_rpt"/>
</dbReference>
<keyword evidence="4 8" id="KW-0479">Metal-binding</keyword>
<dbReference type="Gene3D" id="2.130.10.10">
    <property type="entry name" value="YVTN repeat-like/Quinoprotein amine dehydrogenase"/>
    <property type="match status" value="1"/>
</dbReference>
<evidence type="ECO:0000256" key="6">
    <source>
        <dbReference type="ARBA" id="ARBA00023002"/>
    </source>
</evidence>
<comment type="cofactor">
    <cofactor evidence="1">
        <name>pyrroloquinoline quinone</name>
        <dbReference type="ChEBI" id="CHEBI:58442"/>
    </cofactor>
</comment>
<dbReference type="SUPFAM" id="SSF46626">
    <property type="entry name" value="Cytochrome c"/>
    <property type="match status" value="1"/>
</dbReference>
<dbReference type="InterPro" id="IPR015943">
    <property type="entry name" value="WD40/YVTN_repeat-like_dom_sf"/>
</dbReference>
<dbReference type="RefSeq" id="WP_110450441.1">
    <property type="nucleotide sequence ID" value="NZ_CP029479.1"/>
</dbReference>
<comment type="similarity">
    <text evidence="2">Belongs to the bacterial PQQ dehydrogenase family.</text>
</comment>
<keyword evidence="12" id="KW-1185">Reference proteome</keyword>
<evidence type="ECO:0000256" key="1">
    <source>
        <dbReference type="ARBA" id="ARBA00001931"/>
    </source>
</evidence>
<gene>
    <name evidence="11" type="ORF">HYN04_08910</name>
</gene>
<dbReference type="SMART" id="SM00564">
    <property type="entry name" value="PQQ"/>
    <property type="match status" value="7"/>
</dbReference>
<sequence length="627" mass="64547">MPGSIIGRLCALAFIALVLATGPARAAEVHPGQAVYDRACAACHNAPEPGGRAAPVASLRQMDARTLRTALTTGVMKGIGDSLAPDDLRAVVDYLAAKPKPVSDDWIDGARCPADRRTVDVNAPIPSGGFGVNADNRRRLTAGQSGLTTASLARLKPAWTLAIPNATTMRSQPVLLGATLFYAASQASTLLAIDAGTGCIKWAARTPSGIRTSLALGRLGKSGPLAVVGGDEGGHLQAWEAETGKLIWRADPRHDKGGVLTGGPVFAGERLIVPISALDVAQAMRPTFACCSTHGAVSAVDVTNGKVLWTWHATPDAKPLGVKNSAGVEMKGPSGAPVWSTPAVDLKRGLVLASTGENTSPPATGTSDSIIALDLATGRQKWVFQALANDVWNMSCPSGRESRRKPGPNCFFFEGDSVLRDHDFGGGPVLFQAGGRTLVLAGQKSGDVWALDLKTGRKVWSDKFGPGTPLGGVHWGIAADETRVFAPIADPGVPEPVSASGVHALDAATGKRLWSWRALPDCSEARKARGPGCERAGISAPPLLVDGAVIAAGLDGRLWVLEATSGKVLASLDTAGPRDSVNGLPARGGSVDSGGLFAGGGMVFVGSGYAAFGQPPGNALIAYRPEP</sequence>
<accession>A0A2Z3I326</accession>
<dbReference type="InterPro" id="IPR009056">
    <property type="entry name" value="Cyt_c-like_dom"/>
</dbReference>
<keyword evidence="6" id="KW-0560">Oxidoreductase</keyword>
<keyword evidence="3 8" id="KW-0349">Heme</keyword>
<evidence type="ECO:0000256" key="4">
    <source>
        <dbReference type="ARBA" id="ARBA00022723"/>
    </source>
</evidence>
<evidence type="ECO:0000259" key="10">
    <source>
        <dbReference type="PROSITE" id="PS51007"/>
    </source>
</evidence>
<feature type="domain" description="Cytochrome c" evidence="10">
    <location>
        <begin position="27"/>
        <end position="99"/>
    </location>
</feature>
<evidence type="ECO:0000256" key="8">
    <source>
        <dbReference type="PROSITE-ProRule" id="PRU00433"/>
    </source>
</evidence>
<dbReference type="InterPro" id="IPR002372">
    <property type="entry name" value="PQQ_rpt_dom"/>
</dbReference>
<keyword evidence="7 8" id="KW-0408">Iron</keyword>
<evidence type="ECO:0000256" key="7">
    <source>
        <dbReference type="ARBA" id="ARBA00023004"/>
    </source>
</evidence>
<dbReference type="InterPro" id="IPR011047">
    <property type="entry name" value="Quinoprotein_ADH-like_sf"/>
</dbReference>
<evidence type="ECO:0000256" key="9">
    <source>
        <dbReference type="SAM" id="SignalP"/>
    </source>
</evidence>
<proteinExistence type="inferred from homology"/>
<dbReference type="OrthoDB" id="5290752at2"/>
<dbReference type="PANTHER" id="PTHR32303">
    <property type="entry name" value="QUINOPROTEIN ALCOHOL DEHYDROGENASE (CYTOCHROME C)"/>
    <property type="match status" value="1"/>
</dbReference>